<dbReference type="InterPro" id="IPR005770">
    <property type="entry name" value="PhnD"/>
</dbReference>
<sequence>MIRIRVGTVPLLVAAVVAMLAAGLPARADWRDTVKVLRIGVVVGANPIQRLKQLEPFRRRISAKAGLPVEFVPAVGYSSLIDAHTTGRIDYAIYGAAAYGAASALCGCIEPLAAPAAADGSLSYRAVIVVRADAAVRAIDDLKGKSLILGRPGATAGDLVPIAELAAAGLEPASFFSRIRHADGPKAAIGTVLAGLGDAAVAWEPDDAGRGPLAGLAAAADVAGPAVRIVWRSRPIAHGPHAVSKRLPQPLKDRLRSALLRLKSLDRTAYDAVERYFAGGFSGVTEDAYRPMVEVFAPAATAPATAPPAAVGPDNG</sequence>
<evidence type="ECO:0008006" key="5">
    <source>
        <dbReference type="Google" id="ProtNLM"/>
    </source>
</evidence>
<dbReference type="AlphaFoldDB" id="A0A327JQR0"/>
<dbReference type="Pfam" id="PF12974">
    <property type="entry name" value="Phosphonate-bd"/>
    <property type="match status" value="1"/>
</dbReference>
<dbReference type="SUPFAM" id="SSF53850">
    <property type="entry name" value="Periplasmic binding protein-like II"/>
    <property type="match status" value="1"/>
</dbReference>
<dbReference type="GO" id="GO:0043190">
    <property type="term" value="C:ATP-binding cassette (ABC) transporter complex"/>
    <property type="evidence" value="ECO:0007669"/>
    <property type="project" value="InterPro"/>
</dbReference>
<dbReference type="NCBIfam" id="TIGR01098">
    <property type="entry name" value="3A0109s03R"/>
    <property type="match status" value="1"/>
</dbReference>
<dbReference type="Proteomes" id="UP000249299">
    <property type="component" value="Unassembled WGS sequence"/>
</dbReference>
<evidence type="ECO:0000256" key="1">
    <source>
        <dbReference type="ARBA" id="ARBA00007162"/>
    </source>
</evidence>
<reference evidence="3 4" key="1">
    <citation type="submission" date="2017-07" db="EMBL/GenBank/DDBJ databases">
        <title>Draft Genome Sequences of Select Purple Nonsulfur Bacteria.</title>
        <authorList>
            <person name="Lasarre B."/>
            <person name="Mckinlay J.B."/>
        </authorList>
    </citation>
    <scope>NUCLEOTIDE SEQUENCE [LARGE SCALE GENOMIC DNA]</scope>
    <source>
        <strain evidence="3 4">DSM 11290</strain>
    </source>
</reference>
<dbReference type="PANTHER" id="PTHR35841:SF1">
    <property type="entry name" value="PHOSPHONATES-BINDING PERIPLASMIC PROTEIN"/>
    <property type="match status" value="1"/>
</dbReference>
<dbReference type="PANTHER" id="PTHR35841">
    <property type="entry name" value="PHOSPHONATES-BINDING PERIPLASMIC PROTEIN"/>
    <property type="match status" value="1"/>
</dbReference>
<dbReference type="GO" id="GO:0055085">
    <property type="term" value="P:transmembrane transport"/>
    <property type="evidence" value="ECO:0007669"/>
    <property type="project" value="InterPro"/>
</dbReference>
<evidence type="ECO:0000313" key="4">
    <source>
        <dbReference type="Proteomes" id="UP000249299"/>
    </source>
</evidence>
<dbReference type="EMBL" id="NPEV01000015">
    <property type="protein sequence ID" value="RAI27713.1"/>
    <property type="molecule type" value="Genomic_DNA"/>
</dbReference>
<gene>
    <name evidence="3" type="ORF">CH339_09185</name>
</gene>
<evidence type="ECO:0000256" key="2">
    <source>
        <dbReference type="ARBA" id="ARBA00022729"/>
    </source>
</evidence>
<keyword evidence="2" id="KW-0732">Signal</keyword>
<accession>A0A327JQR0</accession>
<evidence type="ECO:0000313" key="3">
    <source>
        <dbReference type="EMBL" id="RAI27713.1"/>
    </source>
</evidence>
<name>A0A327JQR0_9HYPH</name>
<proteinExistence type="inferred from homology"/>
<comment type="similarity">
    <text evidence="1">Belongs to the phosphate/phosphite/phosphonate binding protein family.</text>
</comment>
<comment type="caution">
    <text evidence="3">The sequence shown here is derived from an EMBL/GenBank/DDBJ whole genome shotgun (WGS) entry which is preliminary data.</text>
</comment>
<keyword evidence="4" id="KW-1185">Reference proteome</keyword>
<protein>
    <recommendedName>
        <fullName evidence="5">Phosphonate ABC transporter substrate-binding protein</fullName>
    </recommendedName>
</protein>
<dbReference type="RefSeq" id="WP_111434061.1">
    <property type="nucleotide sequence ID" value="NZ_JACIGG010000018.1"/>
</dbReference>
<organism evidence="3 4">
    <name type="scientific">Rhodobium orientis</name>
    <dbReference type="NCBI Taxonomy" id="34017"/>
    <lineage>
        <taxon>Bacteria</taxon>
        <taxon>Pseudomonadati</taxon>
        <taxon>Pseudomonadota</taxon>
        <taxon>Alphaproteobacteria</taxon>
        <taxon>Hyphomicrobiales</taxon>
        <taxon>Rhodobiaceae</taxon>
        <taxon>Rhodobium</taxon>
    </lineage>
</organism>
<dbReference type="OrthoDB" id="7672583at2"/>
<dbReference type="Gene3D" id="3.40.190.10">
    <property type="entry name" value="Periplasmic binding protein-like II"/>
    <property type="match status" value="2"/>
</dbReference>